<accession>A0AC34QNQ1</accession>
<dbReference type="Proteomes" id="UP000887576">
    <property type="component" value="Unplaced"/>
</dbReference>
<evidence type="ECO:0000313" key="1">
    <source>
        <dbReference type="Proteomes" id="UP000887576"/>
    </source>
</evidence>
<organism evidence="1 2">
    <name type="scientific">Panagrolaimus sp. JU765</name>
    <dbReference type="NCBI Taxonomy" id="591449"/>
    <lineage>
        <taxon>Eukaryota</taxon>
        <taxon>Metazoa</taxon>
        <taxon>Ecdysozoa</taxon>
        <taxon>Nematoda</taxon>
        <taxon>Chromadorea</taxon>
        <taxon>Rhabditida</taxon>
        <taxon>Tylenchina</taxon>
        <taxon>Panagrolaimomorpha</taxon>
        <taxon>Panagrolaimoidea</taxon>
        <taxon>Panagrolaimidae</taxon>
        <taxon>Panagrolaimus</taxon>
    </lineage>
</organism>
<evidence type="ECO:0000313" key="2">
    <source>
        <dbReference type="WBParaSite" id="JU765_v2.g17950.t1"/>
    </source>
</evidence>
<name>A0AC34QNQ1_9BILA</name>
<reference evidence="2" key="1">
    <citation type="submission" date="2022-11" db="UniProtKB">
        <authorList>
            <consortium name="WormBaseParasite"/>
        </authorList>
    </citation>
    <scope>IDENTIFICATION</scope>
</reference>
<proteinExistence type="predicted"/>
<sequence length="786" mass="89602">MKDDVAPDLSWFEVISQSKSMFLSEDDIQRITMGRLRPALFLGETNNGLFAIPMIVDNASHSMPKLLGPRLIDGPIPTSMEINIEALERRPHLPRNLPLTMTTYKTVEGEYLLLGLHKYPRFLTRTKLQFTDPTHIPYLMSYPYLEYQDGQGNKFTKTCFKKGCGKNNLNEISGTPSWPRIEQQLSDDDRSLSDLLGEIWKNHPLFVMMLGMFSITLIFVTVYMCGRASVYPTNQVPSRETSHASQRSRAHSSDQSKKTWSQLIFRNGSKSSSSNPYFEEPDDDLPPGWRQIGKLQYDTNAVLGRGCEGTIVYKGKFDGREAAIKRVVIENFSFADREINILRESDTNPNVIRYFCSEADHSFRFIALELCECTLKDYVLNPGIQANYADFPKVDLLCQATKGLDYLHRNKIVHRDVKPQNILLSRDAGNRVRVLISDFGLCKKIPAGRASISRFSGLAGTEGWIAPEVYIDGASVTCMADVFSLGCLYFFVLTNGKHPFGDALRRQDNILKGEYNLGALTQPDTSFNIAAMNLIETMIQPKTKTRPTLKVVLTHPMFWSNERQLQFFMDVSDRIEKEDENNDVVQRLERYGARVTRNWHAEICNPLREDLRKFRSYRTHSIRDLLRALRNKKHHYRELPPDVKQSLGDIPNGYVYYWTSRFPRLLMHIYNAMICCAEESAFASYYPIEAHSFCNRRLEEELDSDFIVAGPTIPLKHTTSTPVLPGSPARQQRDATPENWRNGDKGPISANAAKKRKKKKRAQISVLSPTEESDDNLGPEGDAKEN</sequence>
<protein>
    <submittedName>
        <fullName evidence="2">Endoribonuclease</fullName>
    </submittedName>
</protein>
<dbReference type="WBParaSite" id="JU765_v2.g17950.t1">
    <property type="protein sequence ID" value="JU765_v2.g17950.t1"/>
    <property type="gene ID" value="JU765_v2.g17950"/>
</dbReference>